<evidence type="ECO:0000313" key="2">
    <source>
        <dbReference type="Proteomes" id="UP000007952"/>
    </source>
</evidence>
<dbReference type="KEGG" id="mhf:MHF_0575"/>
<gene>
    <name evidence="1" type="ordered locus">MHF_0575</name>
</gene>
<accession>F6FHZ9</accession>
<evidence type="ECO:0000313" key="1">
    <source>
        <dbReference type="EMBL" id="AEG72847.1"/>
    </source>
</evidence>
<reference key="2">
    <citation type="submission" date="2011-05" db="EMBL/GenBank/DDBJ databases">
        <title>The Genome of Mycoplasma haemofelis Strain Ohio2, a pathogenic hemoplasma of the cat.</title>
        <authorList>
            <person name="Santos A.P."/>
            <person name="Guimaraes A.M.S."/>
            <person name="SanMiguel P.J."/>
            <person name="Martin S.W."/>
            <person name="Messick J.B."/>
        </authorList>
    </citation>
    <scope>NUCLEOTIDE SEQUENCE</scope>
    <source>
        <strain>Ohio2</strain>
    </source>
</reference>
<dbReference type="EMBL" id="CP002808">
    <property type="protein sequence ID" value="AEG72847.1"/>
    <property type="molecule type" value="Genomic_DNA"/>
</dbReference>
<dbReference type="STRING" id="859194.MHF_0575"/>
<dbReference type="AlphaFoldDB" id="F6FHZ9"/>
<organism evidence="1 2">
    <name type="scientific">Mycoplasma haemofelis (strain Ohio2)</name>
    <dbReference type="NCBI Taxonomy" id="859194"/>
    <lineage>
        <taxon>Bacteria</taxon>
        <taxon>Bacillati</taxon>
        <taxon>Mycoplasmatota</taxon>
        <taxon>Mollicutes</taxon>
        <taxon>Mycoplasmataceae</taxon>
        <taxon>Mycoplasma</taxon>
    </lineage>
</organism>
<sequence>MAISKPILGTTAALGTAGTGALAYKFGAFEGKETPITVKQQLKEKGYELIGESKNAQDQWKTSFNAFKSDSTFLTEVNKHTENKETLTKDDNGEKGKAALEKLCSSYLEGSDSFGNASKWCVLRIQDKSLAKGWLPLVDGGDQATANQTKWKASFKKHQNSLSSANIAGIITSTTEDDGYVKLKEWCSTSLALSFNKERQSIFENASSWCSESTD</sequence>
<reference evidence="1 2" key="1">
    <citation type="journal article" date="2011" name="J. Bacteriol.">
        <title>Complete genome sequences of two hemotropic Mycoplasmas, Mycoplasma haemofelis strain Ohio2 and Mycoplasma suis strain Illinois.</title>
        <authorList>
            <person name="Messick J.B."/>
            <person name="Santos A.P."/>
            <person name="Guimaraes A.M."/>
        </authorList>
    </citation>
    <scope>NUCLEOTIDE SEQUENCE [LARGE SCALE GENOMIC DNA]</scope>
    <source>
        <strain evidence="1 2">Ohio2</strain>
    </source>
</reference>
<dbReference type="HOGENOM" id="CLU_1319757_0_0_14"/>
<dbReference type="Proteomes" id="UP000007952">
    <property type="component" value="Chromosome"/>
</dbReference>
<dbReference type="BioCyc" id="MHAE859194:G1GR7-566-MONOMER"/>
<protein>
    <submittedName>
        <fullName evidence="1">Uncharacterized protein</fullName>
    </submittedName>
</protein>
<proteinExistence type="predicted"/>
<name>F6FHZ9_MYCHI</name>